<dbReference type="EMBL" id="FNWQ01000003">
    <property type="protein sequence ID" value="SEH35045.1"/>
    <property type="molecule type" value="Genomic_DNA"/>
</dbReference>
<gene>
    <name evidence="8" type="ORF">SAMN05421593_2858</name>
</gene>
<evidence type="ECO:0000256" key="4">
    <source>
        <dbReference type="ARBA" id="ARBA00022801"/>
    </source>
</evidence>
<keyword evidence="5" id="KW-0862">Zinc</keyword>
<keyword evidence="3" id="KW-0479">Metal-binding</keyword>
<dbReference type="GO" id="GO:0046872">
    <property type="term" value="F:metal ion binding"/>
    <property type="evidence" value="ECO:0007669"/>
    <property type="project" value="UniProtKB-KW"/>
</dbReference>
<keyword evidence="4" id="KW-0378">Hydrolase</keyword>
<evidence type="ECO:0000256" key="2">
    <source>
        <dbReference type="ARBA" id="ARBA00022670"/>
    </source>
</evidence>
<dbReference type="Gene3D" id="3.30.2010.10">
    <property type="entry name" value="Metalloproteases ('zincins'), catalytic domain"/>
    <property type="match status" value="1"/>
</dbReference>
<reference evidence="8 9" key="1">
    <citation type="submission" date="2016-10" db="EMBL/GenBank/DDBJ databases">
        <authorList>
            <person name="de Groot N.N."/>
        </authorList>
    </citation>
    <scope>NUCLEOTIDE SEQUENCE [LARGE SCALE GENOMIC DNA]</scope>
    <source>
        <strain evidence="8 9">DSM 23031</strain>
    </source>
</reference>
<keyword evidence="6" id="KW-0482">Metalloprotease</keyword>
<evidence type="ECO:0000256" key="5">
    <source>
        <dbReference type="ARBA" id="ARBA00022833"/>
    </source>
</evidence>
<evidence type="ECO:0000313" key="9">
    <source>
        <dbReference type="Proteomes" id="UP000198561"/>
    </source>
</evidence>
<sequence length="449" mass="52788">MRLFDENMTKKLIVLGYFLCSMITIAQTYKPVDTADYIQRKAFLKNFEGNNEVTVKRLKSQYSGKTGTELSKIYKEFGTDFEKQVKNKDFIFKSEFEASIHSMIQRLKKNNPKVPQDLKILIAKDNTPNAYCLADGTFVINMGLYSWLNNEEQIAAVIAHELGHKIEEHSLKTFLKIIQQDELDKVVVDNIKSTTTSRSHSQNQKAFDILKNRVYKKGVERRQSEMQADSLGYAIFKNSDFKKAEFVNALQRLQDFDTISPRALKVETYKKLFNLPQQAFNEKWMKKEDFSLYNYNFYKEKLNKDSLASHPEISRRIEMLKKTFAELKTPADPEKPTDLFVALKKTARMEILPNYFHSEDYGLGIYTAMQFLQDEEEEKYYKSWLGKCFSKIYEARKNYNLNRYLDRIEPKNQSESYQQFLNFMWNLSLDEIKNIADFYQANETLAKVN</sequence>
<dbReference type="Proteomes" id="UP000198561">
    <property type="component" value="Unassembled WGS sequence"/>
</dbReference>
<dbReference type="PANTHER" id="PTHR22726:SF1">
    <property type="entry name" value="METALLOENDOPEPTIDASE OMA1, MITOCHONDRIAL"/>
    <property type="match status" value="1"/>
</dbReference>
<dbReference type="GO" id="GO:0051603">
    <property type="term" value="P:proteolysis involved in protein catabolic process"/>
    <property type="evidence" value="ECO:0007669"/>
    <property type="project" value="TreeGrafter"/>
</dbReference>
<protein>
    <submittedName>
        <fullName evidence="8">Peptidase family M48</fullName>
    </submittedName>
</protein>
<evidence type="ECO:0000256" key="1">
    <source>
        <dbReference type="ARBA" id="ARBA00001947"/>
    </source>
</evidence>
<evidence type="ECO:0000256" key="6">
    <source>
        <dbReference type="ARBA" id="ARBA00023049"/>
    </source>
</evidence>
<dbReference type="InterPro" id="IPR051156">
    <property type="entry name" value="Mito/Outer_Membr_Metalloprot"/>
</dbReference>
<evidence type="ECO:0000259" key="7">
    <source>
        <dbReference type="Pfam" id="PF01435"/>
    </source>
</evidence>
<dbReference type="STRING" id="680127.SAMN05421593_2858"/>
<dbReference type="AlphaFoldDB" id="A0A1H6HLC8"/>
<feature type="domain" description="Peptidase M48" evidence="7">
    <location>
        <begin position="97"/>
        <end position="322"/>
    </location>
</feature>
<keyword evidence="2" id="KW-0645">Protease</keyword>
<dbReference type="GO" id="GO:0004222">
    <property type="term" value="F:metalloendopeptidase activity"/>
    <property type="evidence" value="ECO:0007669"/>
    <property type="project" value="InterPro"/>
</dbReference>
<dbReference type="GO" id="GO:0016020">
    <property type="term" value="C:membrane"/>
    <property type="evidence" value="ECO:0007669"/>
    <property type="project" value="TreeGrafter"/>
</dbReference>
<dbReference type="PANTHER" id="PTHR22726">
    <property type="entry name" value="METALLOENDOPEPTIDASE OMA1"/>
    <property type="match status" value="1"/>
</dbReference>
<name>A0A1H6HLC8_CHRCI</name>
<accession>A0A1H6HLC8</accession>
<organism evidence="8 9">
    <name type="scientific">Chryseobacterium culicis</name>
    <dbReference type="NCBI Taxonomy" id="680127"/>
    <lineage>
        <taxon>Bacteria</taxon>
        <taxon>Pseudomonadati</taxon>
        <taxon>Bacteroidota</taxon>
        <taxon>Flavobacteriia</taxon>
        <taxon>Flavobacteriales</taxon>
        <taxon>Weeksellaceae</taxon>
        <taxon>Chryseobacterium group</taxon>
        <taxon>Chryseobacterium</taxon>
    </lineage>
</organism>
<evidence type="ECO:0000313" key="8">
    <source>
        <dbReference type="EMBL" id="SEH35045.1"/>
    </source>
</evidence>
<evidence type="ECO:0000256" key="3">
    <source>
        <dbReference type="ARBA" id="ARBA00022723"/>
    </source>
</evidence>
<dbReference type="InterPro" id="IPR001915">
    <property type="entry name" value="Peptidase_M48"/>
</dbReference>
<proteinExistence type="predicted"/>
<comment type="cofactor">
    <cofactor evidence="1">
        <name>Zn(2+)</name>
        <dbReference type="ChEBI" id="CHEBI:29105"/>
    </cofactor>
</comment>
<dbReference type="Pfam" id="PF01435">
    <property type="entry name" value="Peptidase_M48"/>
    <property type="match status" value="1"/>
</dbReference>